<comment type="caution">
    <text evidence="2">The sequence shown here is derived from an EMBL/GenBank/DDBJ whole genome shotgun (WGS) entry which is preliminary data.</text>
</comment>
<keyword evidence="1" id="KW-0472">Membrane</keyword>
<keyword evidence="1" id="KW-0812">Transmembrane</keyword>
<dbReference type="EMBL" id="AMQX01000011">
    <property type="protein sequence ID" value="EKS49911.1"/>
    <property type="molecule type" value="Genomic_DNA"/>
</dbReference>
<feature type="transmembrane region" description="Helical" evidence="1">
    <location>
        <begin position="15"/>
        <end position="36"/>
    </location>
</feature>
<evidence type="ECO:0000256" key="1">
    <source>
        <dbReference type="SAM" id="Phobius"/>
    </source>
</evidence>
<keyword evidence="1" id="KW-1133">Transmembrane helix</keyword>
<evidence type="ECO:0000313" key="3">
    <source>
        <dbReference type="Proteomes" id="UP000009352"/>
    </source>
</evidence>
<dbReference type="AlphaFoldDB" id="A0AB33XSC6"/>
<gene>
    <name evidence="2" type="ORF">LRHMDP3_2022</name>
</gene>
<protein>
    <submittedName>
        <fullName evidence="2">Uncharacterized protein</fullName>
    </submittedName>
</protein>
<accession>A0AB33XSC6</accession>
<dbReference type="Proteomes" id="UP000009352">
    <property type="component" value="Unassembled WGS sequence"/>
</dbReference>
<sequence>MLEKSVAELWLSVRSYQLVLGLFLWASVRAAFEFVAPQELKQR</sequence>
<name>A0AB33XSC6_LACRH</name>
<reference evidence="2 3" key="1">
    <citation type="journal article" date="2013" name="Genome Announc.">
        <title>Draft Genome Sequence of Staphylococcus simulans UMC-CNS-990, Isolated from a Case of Chronic Bovine Mastitis.</title>
        <authorList>
            <person name="Calcutt M.J."/>
            <person name="Foecking M.F."/>
            <person name="Hsieh H.Y."/>
            <person name="Perry J."/>
            <person name="Stewart G.C."/>
            <person name="Middleton J.R."/>
        </authorList>
    </citation>
    <scope>NUCLEOTIDE SEQUENCE [LARGE SCALE GENOMIC DNA]</scope>
    <source>
        <strain evidence="2 3">LRHMDP3</strain>
    </source>
</reference>
<proteinExistence type="predicted"/>
<organism evidence="2 3">
    <name type="scientific">Lacticaseibacillus rhamnosus LRHMDP3</name>
    <dbReference type="NCBI Taxonomy" id="1203259"/>
    <lineage>
        <taxon>Bacteria</taxon>
        <taxon>Bacillati</taxon>
        <taxon>Bacillota</taxon>
        <taxon>Bacilli</taxon>
        <taxon>Lactobacillales</taxon>
        <taxon>Lactobacillaceae</taxon>
        <taxon>Lacticaseibacillus</taxon>
    </lineage>
</organism>
<evidence type="ECO:0000313" key="2">
    <source>
        <dbReference type="EMBL" id="EKS49911.1"/>
    </source>
</evidence>